<dbReference type="InterPro" id="IPR040761">
    <property type="entry name" value="Tli4_N"/>
</dbReference>
<dbReference type="Pfam" id="PF18443">
    <property type="entry name" value="Tli4_N"/>
    <property type="match status" value="1"/>
</dbReference>
<reference evidence="3 4" key="1">
    <citation type="submission" date="2019-12" db="EMBL/GenBank/DDBJ databases">
        <title>Complete genome sequence of Pseudomonas stutzeri.</title>
        <authorList>
            <person name="Lim S.R."/>
            <person name="Kim J.H."/>
        </authorList>
    </citation>
    <scope>NUCLEOTIDE SEQUENCE [LARGE SCALE GENOMIC DNA]</scope>
    <source>
        <strain evidence="3 4">PM101005</strain>
    </source>
</reference>
<sequence>MNRRRLLIGLVGLVVLIACFQGWRRWQLAHPDRSHTMTILTQDMRTHCVGRLLIDLPQHTTWKSRSSGARIGNLNLSVTTGVSREQFDQMVKKRWLEVQAIKADSSGTPYMKQSERIDHSEHGLILAYAFEQIHVPDINGVWKDQVFHNAEGYFWDRGTLFEIKQKLNGKDDIAKLFPRLRARAPDEIPSQPGLCLNGAFISGFYDMQERENLIWPFQLPRNMGLVVKHNRVGRPQPSLLERELESRGAATAWLNAMLKPGDVYEEHLFRRAQHQIGELIGDELVSGELEGRQEYGYDTSIGGVWEFSGQGAPSPVPQIELNLNARNFDTSYIPSPAGGFPKPEDAPNGPTEAEFFEVWDAVINSVRIRPNALTPPPK</sequence>
<accession>A0A6I6LI02</accession>
<name>A0A6I6LI02_STUST</name>
<dbReference type="PROSITE" id="PS51257">
    <property type="entry name" value="PROKAR_LIPOPROTEIN"/>
    <property type="match status" value="1"/>
</dbReference>
<protein>
    <recommendedName>
        <fullName evidence="5">Tle cognate immunity protein 4 C-terminal domain-containing protein</fullName>
    </recommendedName>
</protein>
<dbReference type="InterPro" id="IPR041290">
    <property type="entry name" value="Tli4_C"/>
</dbReference>
<dbReference type="EMBL" id="CP046902">
    <property type="protein sequence ID" value="QGZ28873.1"/>
    <property type="molecule type" value="Genomic_DNA"/>
</dbReference>
<dbReference type="AlphaFoldDB" id="A0A6I6LI02"/>
<organism evidence="3 4">
    <name type="scientific">Stutzerimonas stutzeri</name>
    <name type="common">Pseudomonas stutzeri</name>
    <dbReference type="NCBI Taxonomy" id="316"/>
    <lineage>
        <taxon>Bacteria</taxon>
        <taxon>Pseudomonadati</taxon>
        <taxon>Pseudomonadota</taxon>
        <taxon>Gammaproteobacteria</taxon>
        <taxon>Pseudomonadales</taxon>
        <taxon>Pseudomonadaceae</taxon>
        <taxon>Stutzerimonas</taxon>
    </lineage>
</organism>
<feature type="domain" description="Tle cognate immunity protein 4 C-terminal" evidence="1">
    <location>
        <begin position="187"/>
        <end position="371"/>
    </location>
</feature>
<gene>
    <name evidence="3" type="ORF">GQA94_01875</name>
</gene>
<proteinExistence type="predicted"/>
<dbReference type="OrthoDB" id="6971036at2"/>
<evidence type="ECO:0008006" key="5">
    <source>
        <dbReference type="Google" id="ProtNLM"/>
    </source>
</evidence>
<feature type="domain" description="Tle cognate immunity protein 4 N-terminal" evidence="2">
    <location>
        <begin position="45"/>
        <end position="171"/>
    </location>
</feature>
<dbReference type="Pfam" id="PF18426">
    <property type="entry name" value="Tli4_C"/>
    <property type="match status" value="1"/>
</dbReference>
<evidence type="ECO:0000259" key="1">
    <source>
        <dbReference type="Pfam" id="PF18426"/>
    </source>
</evidence>
<dbReference type="Proteomes" id="UP000438983">
    <property type="component" value="Chromosome"/>
</dbReference>
<evidence type="ECO:0000313" key="3">
    <source>
        <dbReference type="EMBL" id="QGZ28873.1"/>
    </source>
</evidence>
<evidence type="ECO:0000313" key="4">
    <source>
        <dbReference type="Proteomes" id="UP000438983"/>
    </source>
</evidence>
<evidence type="ECO:0000259" key="2">
    <source>
        <dbReference type="Pfam" id="PF18443"/>
    </source>
</evidence>
<dbReference type="RefSeq" id="WP_158186471.1">
    <property type="nucleotide sequence ID" value="NZ_CP046902.1"/>
</dbReference>